<organism evidence="2 3">
    <name type="scientific">Marasmius oreades</name>
    <name type="common">fairy-ring Marasmius</name>
    <dbReference type="NCBI Taxonomy" id="181124"/>
    <lineage>
        <taxon>Eukaryota</taxon>
        <taxon>Fungi</taxon>
        <taxon>Dikarya</taxon>
        <taxon>Basidiomycota</taxon>
        <taxon>Agaricomycotina</taxon>
        <taxon>Agaricomycetes</taxon>
        <taxon>Agaricomycetidae</taxon>
        <taxon>Agaricales</taxon>
        <taxon>Marasmiineae</taxon>
        <taxon>Marasmiaceae</taxon>
        <taxon>Marasmius</taxon>
    </lineage>
</organism>
<feature type="transmembrane region" description="Helical" evidence="1">
    <location>
        <begin position="124"/>
        <end position="145"/>
    </location>
</feature>
<keyword evidence="1" id="KW-0472">Membrane</keyword>
<name>A0A9P7UPD7_9AGAR</name>
<dbReference type="OrthoDB" id="2501127at2759"/>
<protein>
    <recommendedName>
        <fullName evidence="4">MARVEL domain-containing protein</fullName>
    </recommendedName>
</protein>
<dbReference type="EMBL" id="CM032189">
    <property type="protein sequence ID" value="KAG7087871.1"/>
    <property type="molecule type" value="Genomic_DNA"/>
</dbReference>
<feature type="transmembrane region" description="Helical" evidence="1">
    <location>
        <begin position="51"/>
        <end position="74"/>
    </location>
</feature>
<evidence type="ECO:0000256" key="1">
    <source>
        <dbReference type="SAM" id="Phobius"/>
    </source>
</evidence>
<comment type="caution">
    <text evidence="2">The sequence shown here is derived from an EMBL/GenBank/DDBJ whole genome shotgun (WGS) entry which is preliminary data.</text>
</comment>
<reference evidence="2" key="1">
    <citation type="journal article" date="2021" name="Genome Biol. Evol.">
        <title>The assembled and annotated genome of the fairy-ring fungus Marasmius oreades.</title>
        <authorList>
            <person name="Hiltunen M."/>
            <person name="Ament-Velasquez S.L."/>
            <person name="Johannesson H."/>
        </authorList>
    </citation>
    <scope>NUCLEOTIDE SEQUENCE</scope>
    <source>
        <strain evidence="2">03SP1</strain>
    </source>
</reference>
<evidence type="ECO:0008006" key="4">
    <source>
        <dbReference type="Google" id="ProtNLM"/>
    </source>
</evidence>
<dbReference type="RefSeq" id="XP_043004342.1">
    <property type="nucleotide sequence ID" value="XM_043158987.1"/>
</dbReference>
<keyword evidence="3" id="KW-1185">Reference proteome</keyword>
<sequence length="177" mass="19494">MDLAILRLGLYVFLLLLSLILFSLSAARLQYTLHLPPGDPLNKGVNFYDPAIIELLVASLFSLGWCIFIIYLYFRTTGNPIIRTYREELVVLGILWLLLLGGSAAASNIWAVVAFCQQFQACQILSAVLGICWTAFVVLTAIIGVDVKLIRDHGGLNVPLARSRSLKESLGREGSEV</sequence>
<accession>A0A9P7UPD7</accession>
<proteinExistence type="predicted"/>
<feature type="transmembrane region" description="Helical" evidence="1">
    <location>
        <begin position="89"/>
        <end position="112"/>
    </location>
</feature>
<keyword evidence="1" id="KW-1133">Transmembrane helix</keyword>
<gene>
    <name evidence="2" type="ORF">E1B28_013809</name>
</gene>
<keyword evidence="1" id="KW-0812">Transmembrane</keyword>
<evidence type="ECO:0000313" key="3">
    <source>
        <dbReference type="Proteomes" id="UP001049176"/>
    </source>
</evidence>
<dbReference type="KEGG" id="more:E1B28_013809"/>
<dbReference type="Proteomes" id="UP001049176">
    <property type="component" value="Chromosome 9"/>
</dbReference>
<evidence type="ECO:0000313" key="2">
    <source>
        <dbReference type="EMBL" id="KAG7087871.1"/>
    </source>
</evidence>
<dbReference type="AlphaFoldDB" id="A0A9P7UPD7"/>
<dbReference type="GeneID" id="66082884"/>